<keyword evidence="1" id="KW-1133">Transmembrane helix</keyword>
<keyword evidence="1" id="KW-0812">Transmembrane</keyword>
<dbReference type="AlphaFoldDB" id="A0A368X3P9"/>
<sequence length="128" mass="14570">MDLSQFDYEAARFWMSFLQILGLVALFVYTHITNKSKANASAINTVRGDMEATYDHLEERVVRCERRQDVFESRMDGAPTHQDLSKVYDRLNDVAEDLSGCSGQMRALSHQLSMVNSYLLNAKGDQSK</sequence>
<dbReference type="EMBL" id="QPJI01000023">
    <property type="protein sequence ID" value="RCW62620.1"/>
    <property type="molecule type" value="Genomic_DNA"/>
</dbReference>
<accession>A0A368X3P9</accession>
<gene>
    <name evidence="2" type="ORF">DET61_12322</name>
</gene>
<proteinExistence type="predicted"/>
<dbReference type="Proteomes" id="UP000253647">
    <property type="component" value="Unassembled WGS sequence"/>
</dbReference>
<keyword evidence="1" id="KW-0472">Membrane</keyword>
<evidence type="ECO:0000313" key="2">
    <source>
        <dbReference type="EMBL" id="RCW62620.1"/>
    </source>
</evidence>
<name>A0A368X3P9_MARNT</name>
<reference evidence="2 3" key="1">
    <citation type="submission" date="2018-07" db="EMBL/GenBank/DDBJ databases">
        <title>Freshwater and sediment microbial communities from various areas in North America, analyzing microbe dynamics in response to fracking.</title>
        <authorList>
            <person name="Lamendella R."/>
        </authorList>
    </citation>
    <scope>NUCLEOTIDE SEQUENCE [LARGE SCALE GENOMIC DNA]</scope>
    <source>
        <strain evidence="2 3">105B</strain>
    </source>
</reference>
<organism evidence="2 3">
    <name type="scientific">Marinobacter nauticus</name>
    <name type="common">Marinobacter hydrocarbonoclasticus</name>
    <name type="synonym">Marinobacter aquaeolei</name>
    <dbReference type="NCBI Taxonomy" id="2743"/>
    <lineage>
        <taxon>Bacteria</taxon>
        <taxon>Pseudomonadati</taxon>
        <taxon>Pseudomonadota</taxon>
        <taxon>Gammaproteobacteria</taxon>
        <taxon>Pseudomonadales</taxon>
        <taxon>Marinobacteraceae</taxon>
        <taxon>Marinobacter</taxon>
    </lineage>
</organism>
<evidence type="ECO:0000313" key="3">
    <source>
        <dbReference type="Proteomes" id="UP000253647"/>
    </source>
</evidence>
<evidence type="ECO:0000256" key="1">
    <source>
        <dbReference type="SAM" id="Phobius"/>
    </source>
</evidence>
<dbReference type="RefSeq" id="WP_114435503.1">
    <property type="nucleotide sequence ID" value="NZ_QPJI01000023.1"/>
</dbReference>
<comment type="caution">
    <text evidence="2">The sequence shown here is derived from an EMBL/GenBank/DDBJ whole genome shotgun (WGS) entry which is preliminary data.</text>
</comment>
<protein>
    <submittedName>
        <fullName evidence="2">Uncharacterized protein DUF2730</fullName>
    </submittedName>
</protein>
<feature type="transmembrane region" description="Helical" evidence="1">
    <location>
        <begin position="12"/>
        <end position="32"/>
    </location>
</feature>